<protein>
    <submittedName>
        <fullName evidence="1">WXG100 family type VII secretion target</fullName>
    </submittedName>
</protein>
<sequence length="386" mass="41718">MTAVTARGSWAATGWDDPAMGDVGSVRDLAARFQHRADDLRALNVELTQGLAGLGGWHGQAADRFRENQQRLRLGLDEFVVRFERCRAALDSYAHAMDQRRAESNALLPRVLDAKRRLATAQHDILHPPSVEALSRGLTAQPFLIAELEKLGVEWGAIRTRHMGSAAWCAQQLQDSDGTALGDLFRDARGVLAAGQQKLGDLSFEVDRWLSENADTIAAITSVLEDVNAAVSIASLFYPPLGAVAFGLTVAVAVGKGMAYSGGSSKVSRRDVQMGVLDVATGSLLRHAGPLLDRRAVGAARSAAVAGDVPSLMRAHQVVNQALAFKQADKVHTAVEDGMHLVDAAPRWIPRQGQAPQFWQDIQDAHAADMKRRQEHRALPVVEACR</sequence>
<dbReference type="SUPFAM" id="SSF140453">
    <property type="entry name" value="EsxAB dimer-like"/>
    <property type="match status" value="1"/>
</dbReference>
<dbReference type="InterPro" id="IPR036689">
    <property type="entry name" value="ESAT-6-like_sf"/>
</dbReference>
<gene>
    <name evidence="1" type="ORF">WCD74_01565</name>
</gene>
<dbReference type="RefSeq" id="WP_337693056.1">
    <property type="nucleotide sequence ID" value="NZ_JBBEGN010000001.1"/>
</dbReference>
<dbReference type="Proteomes" id="UP001385809">
    <property type="component" value="Unassembled WGS sequence"/>
</dbReference>
<reference evidence="1 2" key="1">
    <citation type="submission" date="2024-03" db="EMBL/GenBank/DDBJ databases">
        <title>Actinomycetospora sp. OC33-EN08, a novel actinomycete isolated from wild orchid (Aerides multiflora).</title>
        <authorList>
            <person name="Suriyachadkun C."/>
        </authorList>
    </citation>
    <scope>NUCLEOTIDE SEQUENCE [LARGE SCALE GENOMIC DNA]</scope>
    <source>
        <strain evidence="1 2">OC33-EN08</strain>
    </source>
</reference>
<dbReference type="EMBL" id="JBBEGN010000001">
    <property type="protein sequence ID" value="MEJ2866433.1"/>
    <property type="molecule type" value="Genomic_DNA"/>
</dbReference>
<evidence type="ECO:0000313" key="1">
    <source>
        <dbReference type="EMBL" id="MEJ2866433.1"/>
    </source>
</evidence>
<comment type="caution">
    <text evidence="1">The sequence shown here is derived from an EMBL/GenBank/DDBJ whole genome shotgun (WGS) entry which is preliminary data.</text>
</comment>
<evidence type="ECO:0000313" key="2">
    <source>
        <dbReference type="Proteomes" id="UP001385809"/>
    </source>
</evidence>
<dbReference type="Gene3D" id="1.10.287.1060">
    <property type="entry name" value="ESAT-6-like"/>
    <property type="match status" value="1"/>
</dbReference>
<keyword evidence="2" id="KW-1185">Reference proteome</keyword>
<organism evidence="1 2">
    <name type="scientific">Actinomycetospora aurantiaca</name>
    <dbReference type="NCBI Taxonomy" id="3129233"/>
    <lineage>
        <taxon>Bacteria</taxon>
        <taxon>Bacillati</taxon>
        <taxon>Actinomycetota</taxon>
        <taxon>Actinomycetes</taxon>
        <taxon>Pseudonocardiales</taxon>
        <taxon>Pseudonocardiaceae</taxon>
        <taxon>Actinomycetospora</taxon>
    </lineage>
</organism>
<name>A0ABU8MGI1_9PSEU</name>
<accession>A0ABU8MGI1</accession>
<proteinExistence type="predicted"/>